<evidence type="ECO:0000313" key="1">
    <source>
        <dbReference type="EMBL" id="CAA2998998.1"/>
    </source>
</evidence>
<dbReference type="EMBL" id="CACTIH010005614">
    <property type="protein sequence ID" value="CAA2998998.1"/>
    <property type="molecule type" value="Genomic_DNA"/>
</dbReference>
<comment type="caution">
    <text evidence="1">The sequence shown here is derived from an EMBL/GenBank/DDBJ whole genome shotgun (WGS) entry which is preliminary data.</text>
</comment>
<sequence>MPEMQVKVKEDGEAKSTTTATAVDAGEEMTLRVFGVSIGVKRARSEDDLREDLVPFSLILAAAVAMM</sequence>
<reference evidence="1 2" key="1">
    <citation type="submission" date="2019-12" db="EMBL/GenBank/DDBJ databases">
        <authorList>
            <person name="Alioto T."/>
            <person name="Alioto T."/>
            <person name="Gomez Garrido J."/>
        </authorList>
    </citation>
    <scope>NUCLEOTIDE SEQUENCE [LARGE SCALE GENOMIC DNA]</scope>
</reference>
<dbReference type="Gramene" id="OE9A070837T1">
    <property type="protein sequence ID" value="OE9A070837C1"/>
    <property type="gene ID" value="OE9A070837"/>
</dbReference>
<dbReference type="OrthoDB" id="1833420at2759"/>
<evidence type="ECO:0000313" key="2">
    <source>
        <dbReference type="Proteomes" id="UP000594638"/>
    </source>
</evidence>
<gene>
    <name evidence="1" type="ORF">OLEA9_A070837</name>
</gene>
<accession>A0A8S0T2H3</accession>
<organism evidence="1 2">
    <name type="scientific">Olea europaea subsp. europaea</name>
    <dbReference type="NCBI Taxonomy" id="158383"/>
    <lineage>
        <taxon>Eukaryota</taxon>
        <taxon>Viridiplantae</taxon>
        <taxon>Streptophyta</taxon>
        <taxon>Embryophyta</taxon>
        <taxon>Tracheophyta</taxon>
        <taxon>Spermatophyta</taxon>
        <taxon>Magnoliopsida</taxon>
        <taxon>eudicotyledons</taxon>
        <taxon>Gunneridae</taxon>
        <taxon>Pentapetalae</taxon>
        <taxon>asterids</taxon>
        <taxon>lamiids</taxon>
        <taxon>Lamiales</taxon>
        <taxon>Oleaceae</taxon>
        <taxon>Oleeae</taxon>
        <taxon>Olea</taxon>
    </lineage>
</organism>
<keyword evidence="2" id="KW-1185">Reference proteome</keyword>
<dbReference type="Proteomes" id="UP000594638">
    <property type="component" value="Unassembled WGS sequence"/>
</dbReference>
<protein>
    <submittedName>
        <fullName evidence="1">Uncharacterized protein</fullName>
    </submittedName>
</protein>
<dbReference type="AlphaFoldDB" id="A0A8S0T2H3"/>
<proteinExistence type="predicted"/>
<name>A0A8S0T2H3_OLEEU</name>